<keyword evidence="1" id="KW-0812">Transmembrane</keyword>
<dbReference type="Proteomes" id="UP001233172">
    <property type="component" value="Unassembled WGS sequence"/>
</dbReference>
<feature type="transmembrane region" description="Helical" evidence="1">
    <location>
        <begin position="180"/>
        <end position="198"/>
    </location>
</feature>
<proteinExistence type="predicted"/>
<evidence type="ECO:0000256" key="1">
    <source>
        <dbReference type="SAM" id="Phobius"/>
    </source>
</evidence>
<accession>A0AAD8AQD9</accession>
<comment type="caution">
    <text evidence="3">The sequence shown here is derived from an EMBL/GenBank/DDBJ whole genome shotgun (WGS) entry which is preliminary data.</text>
</comment>
<name>A0AAD8AQD9_BIOPF</name>
<keyword evidence="4" id="KW-1185">Reference proteome</keyword>
<dbReference type="EMBL" id="JASAOG010000496">
    <property type="protein sequence ID" value="KAK0038629.1"/>
    <property type="molecule type" value="Genomic_DNA"/>
</dbReference>
<sequence length="319" mass="34204">MYGPYFLIFYGFVIFFSVIALAAAKNQVDKTDKLALPPVSPQIDPYEIAYLRGGINEVARSVVFSLMQKGFIEIKTNGKDSEIIRINNESFDSLTEIEKNALNWFHSSRKPVELFASYGLVETLERYGQMYQARLETQQMLTNDDLRNSYKPWKMTVYLIILGLCLYKLLAALANGNFNVIFLIIFGFVGILIASSVGKLPRLTKLGKQHLERLQLAFDSLKAKTAKSLSNQPAQTAQTTFAGVDPMLLSVGIFGGGILAGTAYHSYNQAFRTANAQTSTGGCGSACGSSCSSGDSGSSSGDGGSSCGGGCGGCGGGCS</sequence>
<keyword evidence="1" id="KW-0472">Membrane</keyword>
<dbReference type="Pfam" id="PF20990">
    <property type="entry name" value="DUF2207_C"/>
    <property type="match status" value="1"/>
</dbReference>
<evidence type="ECO:0000313" key="4">
    <source>
        <dbReference type="Proteomes" id="UP001233172"/>
    </source>
</evidence>
<organism evidence="3 4">
    <name type="scientific">Biomphalaria pfeifferi</name>
    <name type="common">Bloodfluke planorb</name>
    <name type="synonym">Freshwater snail</name>
    <dbReference type="NCBI Taxonomy" id="112525"/>
    <lineage>
        <taxon>Eukaryota</taxon>
        <taxon>Metazoa</taxon>
        <taxon>Spiralia</taxon>
        <taxon>Lophotrochozoa</taxon>
        <taxon>Mollusca</taxon>
        <taxon>Gastropoda</taxon>
        <taxon>Heterobranchia</taxon>
        <taxon>Euthyneura</taxon>
        <taxon>Panpulmonata</taxon>
        <taxon>Hygrophila</taxon>
        <taxon>Lymnaeoidea</taxon>
        <taxon>Planorbidae</taxon>
        <taxon>Biomphalaria</taxon>
    </lineage>
</organism>
<keyword evidence="1" id="KW-1133">Transmembrane helix</keyword>
<feature type="transmembrane region" description="Helical" evidence="1">
    <location>
        <begin position="6"/>
        <end position="24"/>
    </location>
</feature>
<dbReference type="NCBIfam" id="TIGR04222">
    <property type="entry name" value="near_uncomplex"/>
    <property type="match status" value="1"/>
</dbReference>
<evidence type="ECO:0000259" key="2">
    <source>
        <dbReference type="Pfam" id="PF20990"/>
    </source>
</evidence>
<protein>
    <submittedName>
        <fullName evidence="3">TIGR04222 domain-containing membrane protein</fullName>
    </submittedName>
</protein>
<feature type="transmembrane region" description="Helical" evidence="1">
    <location>
        <begin position="156"/>
        <end position="174"/>
    </location>
</feature>
<gene>
    <name evidence="3" type="ORF">Bpfe_031573</name>
</gene>
<dbReference type="InterPro" id="IPR048389">
    <property type="entry name" value="YciQ-like_C"/>
</dbReference>
<feature type="domain" description="Predicted membrane protein YciQ-like C-terminal" evidence="2">
    <location>
        <begin position="44"/>
        <end position="215"/>
    </location>
</feature>
<evidence type="ECO:0000313" key="3">
    <source>
        <dbReference type="EMBL" id="KAK0038629.1"/>
    </source>
</evidence>
<reference evidence="3" key="2">
    <citation type="submission" date="2023-04" db="EMBL/GenBank/DDBJ databases">
        <authorList>
            <person name="Bu L."/>
            <person name="Lu L."/>
            <person name="Laidemitt M.R."/>
            <person name="Zhang S.M."/>
            <person name="Mutuku M."/>
            <person name="Mkoji G."/>
            <person name="Steinauer M."/>
            <person name="Loker E.S."/>
        </authorList>
    </citation>
    <scope>NUCLEOTIDE SEQUENCE</scope>
    <source>
        <strain evidence="3">KasaAsao</strain>
        <tissue evidence="3">Whole Snail</tissue>
    </source>
</reference>
<dbReference type="AlphaFoldDB" id="A0AAD8AQD9"/>
<dbReference type="InterPro" id="IPR026467">
    <property type="entry name" value="Ser/Gly_Cys_C_dom"/>
</dbReference>
<reference evidence="3" key="1">
    <citation type="journal article" date="2023" name="PLoS Negl. Trop. Dis.">
        <title>A genome sequence for Biomphalaria pfeifferi, the major vector snail for the human-infecting parasite Schistosoma mansoni.</title>
        <authorList>
            <person name="Bu L."/>
            <person name="Lu L."/>
            <person name="Laidemitt M.R."/>
            <person name="Zhang S.M."/>
            <person name="Mutuku M."/>
            <person name="Mkoji G."/>
            <person name="Steinauer M."/>
            <person name="Loker E.S."/>
        </authorList>
    </citation>
    <scope>NUCLEOTIDE SEQUENCE</scope>
    <source>
        <strain evidence="3">KasaAsao</strain>
    </source>
</reference>